<keyword evidence="3 6" id="KW-0812">Transmembrane</keyword>
<proteinExistence type="inferred from homology"/>
<dbReference type="PANTHER" id="PTHR21716">
    <property type="entry name" value="TRANSMEMBRANE PROTEIN"/>
    <property type="match status" value="1"/>
</dbReference>
<accession>A0A0U1QKW2</accession>
<comment type="subcellular location">
    <subcellularLocation>
        <location evidence="1">Membrane</location>
        <topology evidence="1">Multi-pass membrane protein</topology>
    </subcellularLocation>
</comment>
<evidence type="ECO:0000313" key="7">
    <source>
        <dbReference type="EMBL" id="KLI01449.1"/>
    </source>
</evidence>
<feature type="transmembrane region" description="Helical" evidence="6">
    <location>
        <begin position="336"/>
        <end position="358"/>
    </location>
</feature>
<organism evidence="7 8">
    <name type="scientific">Sporolactobacillus inulinus CASD</name>
    <dbReference type="NCBI Taxonomy" id="1069536"/>
    <lineage>
        <taxon>Bacteria</taxon>
        <taxon>Bacillati</taxon>
        <taxon>Bacillota</taxon>
        <taxon>Bacilli</taxon>
        <taxon>Bacillales</taxon>
        <taxon>Sporolactobacillaceae</taxon>
        <taxon>Sporolactobacillus</taxon>
    </lineage>
</organism>
<evidence type="ECO:0000256" key="5">
    <source>
        <dbReference type="ARBA" id="ARBA00023136"/>
    </source>
</evidence>
<feature type="transmembrane region" description="Helical" evidence="6">
    <location>
        <begin position="296"/>
        <end position="316"/>
    </location>
</feature>
<comment type="similarity">
    <text evidence="2">Belongs to the autoinducer-2 exporter (AI-2E) (TC 2.A.86) family.</text>
</comment>
<dbReference type="PANTHER" id="PTHR21716:SF68">
    <property type="entry name" value="TRANSPORT PROTEIN YTVI-RELATED"/>
    <property type="match status" value="1"/>
</dbReference>
<name>A0A0U1QKW2_9BACL</name>
<dbReference type="GO" id="GO:0055085">
    <property type="term" value="P:transmembrane transport"/>
    <property type="evidence" value="ECO:0007669"/>
    <property type="project" value="TreeGrafter"/>
</dbReference>
<comment type="caution">
    <text evidence="7">The sequence shown here is derived from an EMBL/GenBank/DDBJ whole genome shotgun (WGS) entry which is preliminary data.</text>
</comment>
<dbReference type="Proteomes" id="UP000035553">
    <property type="component" value="Unassembled WGS sequence"/>
</dbReference>
<dbReference type="NCBIfam" id="TIGR02872">
    <property type="entry name" value="spore_ytvI"/>
    <property type="match status" value="1"/>
</dbReference>
<evidence type="ECO:0000256" key="2">
    <source>
        <dbReference type="ARBA" id="ARBA00009773"/>
    </source>
</evidence>
<evidence type="ECO:0000313" key="8">
    <source>
        <dbReference type="Proteomes" id="UP000035553"/>
    </source>
</evidence>
<keyword evidence="8" id="KW-1185">Reference proteome</keyword>
<dbReference type="InterPro" id="IPR014227">
    <property type="entry name" value="YtvI-like"/>
</dbReference>
<dbReference type="Pfam" id="PF01594">
    <property type="entry name" value="AI-2E_transport"/>
    <property type="match status" value="1"/>
</dbReference>
<dbReference type="AlphaFoldDB" id="A0A0U1QKW2"/>
<feature type="transmembrane region" description="Helical" evidence="6">
    <location>
        <begin position="262"/>
        <end position="289"/>
    </location>
</feature>
<dbReference type="EMBL" id="AFVQ02000200">
    <property type="protein sequence ID" value="KLI01449.1"/>
    <property type="molecule type" value="Genomic_DNA"/>
</dbReference>
<evidence type="ECO:0000256" key="6">
    <source>
        <dbReference type="SAM" id="Phobius"/>
    </source>
</evidence>
<feature type="transmembrane region" description="Helical" evidence="6">
    <location>
        <begin position="72"/>
        <end position="95"/>
    </location>
</feature>
<sequence length="380" mass="42317">MNAQNSQPFLTLFFIVLRALVVIAITTSIIAMLMLAVRYALPFIIACALAFLINPLVLFIEKKTGLPRGAASFVVLFSFFSISIGSLLFIAFALVRGVASLSRTVPDELSILIGDMQTFFFSRLVPSWEQAIHIFSGLPNGQQKAIQLNVESMAGTLVDMLNDLAGRLLTNLTQFIATIPSTLVSALFIFLASFFLSKDSERIKNHVHRLSMRSSIGRPIYKVLSELKKTCIGFVRAQFLLIFMTMTLVFVGMLILKVPHPITITLITGVVDLIPYLGTGVIFIPWIIYQFFTHNYSFTICLTALYIAAIIQRQLMEPKIISASIGIDPLASLVSIYFGFRWFGLTGLIIGPLVLVVIKTLYYSGTWMDLWQYILGKKST</sequence>
<protein>
    <submittedName>
        <fullName evidence="7">Sporulation protein</fullName>
    </submittedName>
</protein>
<reference evidence="7 8" key="1">
    <citation type="journal article" date="2011" name="J. Bacteriol.">
        <title>Draft genome sequence of Sporolactobacillus inulinus strain CASD, an efficient D-lactic acid-producing bacterium with high-concentration lactate tolerance capability.</title>
        <authorList>
            <person name="Yu B."/>
            <person name="Su F."/>
            <person name="Wang L."/>
            <person name="Xu K."/>
            <person name="Zhao B."/>
            <person name="Xu P."/>
        </authorList>
    </citation>
    <scope>NUCLEOTIDE SEQUENCE [LARGE SCALE GENOMIC DNA]</scope>
    <source>
        <strain evidence="7 8">CASD</strain>
    </source>
</reference>
<evidence type="ECO:0000256" key="3">
    <source>
        <dbReference type="ARBA" id="ARBA00022692"/>
    </source>
</evidence>
<keyword evidence="5 6" id="KW-0472">Membrane</keyword>
<evidence type="ECO:0000256" key="1">
    <source>
        <dbReference type="ARBA" id="ARBA00004141"/>
    </source>
</evidence>
<dbReference type="GO" id="GO:0016020">
    <property type="term" value="C:membrane"/>
    <property type="evidence" value="ECO:0007669"/>
    <property type="project" value="UniProtKB-SubCell"/>
</dbReference>
<dbReference type="STRING" id="1069536.SINU_13340"/>
<feature type="transmembrane region" description="Helical" evidence="6">
    <location>
        <begin position="12"/>
        <end position="33"/>
    </location>
</feature>
<dbReference type="InterPro" id="IPR002549">
    <property type="entry name" value="AI-2E-like"/>
</dbReference>
<keyword evidence="4 6" id="KW-1133">Transmembrane helix</keyword>
<feature type="transmembrane region" description="Helical" evidence="6">
    <location>
        <begin position="175"/>
        <end position="196"/>
    </location>
</feature>
<gene>
    <name evidence="7" type="ORF">SINU_13340</name>
</gene>
<dbReference type="RefSeq" id="WP_047035530.1">
    <property type="nucleotide sequence ID" value="NZ_AFVQ02000200.1"/>
</dbReference>
<dbReference type="OrthoDB" id="9774361at2"/>
<evidence type="ECO:0000256" key="4">
    <source>
        <dbReference type="ARBA" id="ARBA00022989"/>
    </source>
</evidence>
<feature type="transmembrane region" description="Helical" evidence="6">
    <location>
        <begin position="39"/>
        <end position="60"/>
    </location>
</feature>
<feature type="transmembrane region" description="Helical" evidence="6">
    <location>
        <begin position="237"/>
        <end position="256"/>
    </location>
</feature>